<dbReference type="GO" id="GO:0030288">
    <property type="term" value="C:outer membrane-bounded periplasmic space"/>
    <property type="evidence" value="ECO:0007669"/>
    <property type="project" value="TreeGrafter"/>
</dbReference>
<evidence type="ECO:0000256" key="1">
    <source>
        <dbReference type="ARBA" id="ARBA00022729"/>
    </source>
</evidence>
<organism evidence="4 5">
    <name type="scientific">Candidatus Allocopromorpha excrementipullorum</name>
    <dbReference type="NCBI Taxonomy" id="2840743"/>
    <lineage>
        <taxon>Bacteria</taxon>
        <taxon>Bacillati</taxon>
        <taxon>Bacillota</taxon>
        <taxon>Clostridia</taxon>
        <taxon>Eubacteriales</taxon>
        <taxon>Eubacteriaceae</taxon>
        <taxon>Eubacteriaceae incertae sedis</taxon>
        <taxon>Candidatus Allocopromorpha</taxon>
    </lineage>
</organism>
<dbReference type="InterPro" id="IPR017663">
    <property type="entry name" value="ABC_2-AEP-bd"/>
</dbReference>
<keyword evidence="2" id="KW-0408">Iron</keyword>
<evidence type="ECO:0000313" key="4">
    <source>
        <dbReference type="EMBL" id="HIU96592.1"/>
    </source>
</evidence>
<dbReference type="SUPFAM" id="SSF53850">
    <property type="entry name" value="Periplasmic binding protein-like II"/>
    <property type="match status" value="1"/>
</dbReference>
<protein>
    <submittedName>
        <fullName evidence="4">2-aminoethylphosphonate ABC transporter substrate-binding protein</fullName>
    </submittedName>
</protein>
<keyword evidence="1 3" id="KW-0732">Signal</keyword>
<feature type="binding site" evidence="2">
    <location>
        <position position="241"/>
    </location>
    <ligand>
        <name>Fe cation</name>
        <dbReference type="ChEBI" id="CHEBI:24875"/>
    </ligand>
</feature>
<sequence length="355" mass="38881">MKKKLVSALLMMTMLVSAVVFTGCSGGDENAESGDKATEGEITVYTALEDEQVSTYLEDFNEQYPDITVNIVRESTGIITARLLAEKDNPQADVVWGTAASSMMVLDDQGGLEPYAPEGVDRILPEFKSDKEVPTWVGIDAWETAIVVNTEEAEKLGLPEITSYQDLLDPAFEGHIVMSNPNSSGTGFLTVSAILQLMGEDEGWNYLDELDKNIAMYTHSGSKPAKMAASGECAVGISFGYAGLSQQEDGAPVEVIFPEEGSGWDLEANALIKKDEINPAAYTFLDWAISDSAMAMYKENYPIITTNDVGEYEGYEGNPLDQLIENDFSWAASNRENILNTWMEKYDAKSEPEEE</sequence>
<name>A0A9D1N8A3_9FIRM</name>
<evidence type="ECO:0000256" key="3">
    <source>
        <dbReference type="SAM" id="SignalP"/>
    </source>
</evidence>
<dbReference type="PIRSF" id="PIRSF002825">
    <property type="entry name" value="CfbpA"/>
    <property type="match status" value="1"/>
</dbReference>
<keyword evidence="2" id="KW-0479">Metal-binding</keyword>
<dbReference type="GO" id="GO:0046872">
    <property type="term" value="F:metal ion binding"/>
    <property type="evidence" value="ECO:0007669"/>
    <property type="project" value="UniProtKB-KW"/>
</dbReference>
<dbReference type="EMBL" id="DVOB01000162">
    <property type="protein sequence ID" value="HIU96592.1"/>
    <property type="molecule type" value="Genomic_DNA"/>
</dbReference>
<dbReference type="GO" id="GO:0030975">
    <property type="term" value="F:thiamine binding"/>
    <property type="evidence" value="ECO:0007669"/>
    <property type="project" value="TreeGrafter"/>
</dbReference>
<reference evidence="4" key="2">
    <citation type="journal article" date="2021" name="PeerJ">
        <title>Extensive microbial diversity within the chicken gut microbiome revealed by metagenomics and culture.</title>
        <authorList>
            <person name="Gilroy R."/>
            <person name="Ravi A."/>
            <person name="Getino M."/>
            <person name="Pursley I."/>
            <person name="Horton D.L."/>
            <person name="Alikhan N.F."/>
            <person name="Baker D."/>
            <person name="Gharbi K."/>
            <person name="Hall N."/>
            <person name="Watson M."/>
            <person name="Adriaenssens E.M."/>
            <person name="Foster-Nyarko E."/>
            <person name="Jarju S."/>
            <person name="Secka A."/>
            <person name="Antonio M."/>
            <person name="Oren A."/>
            <person name="Chaudhuri R.R."/>
            <person name="La Ragione R."/>
            <person name="Hildebrand F."/>
            <person name="Pallen M.J."/>
        </authorList>
    </citation>
    <scope>NUCLEOTIDE SEQUENCE</scope>
    <source>
        <strain evidence="4">ChiSjej4B22-8349</strain>
    </source>
</reference>
<dbReference type="AlphaFoldDB" id="A0A9D1N8A3"/>
<feature type="chain" id="PRO_5039358916" evidence="3">
    <location>
        <begin position="23"/>
        <end position="355"/>
    </location>
</feature>
<evidence type="ECO:0000256" key="2">
    <source>
        <dbReference type="PIRSR" id="PIRSR002825-1"/>
    </source>
</evidence>
<dbReference type="Gene3D" id="3.40.190.10">
    <property type="entry name" value="Periplasmic binding protein-like II"/>
    <property type="match status" value="2"/>
</dbReference>
<dbReference type="Proteomes" id="UP000824130">
    <property type="component" value="Unassembled WGS sequence"/>
</dbReference>
<feature type="signal peptide" evidence="3">
    <location>
        <begin position="1"/>
        <end position="22"/>
    </location>
</feature>
<dbReference type="PANTHER" id="PTHR30006:SF2">
    <property type="entry name" value="ABC TRANSPORTER SUBSTRATE-BINDING PROTEIN"/>
    <property type="match status" value="1"/>
</dbReference>
<gene>
    <name evidence="4" type="ORF">IAD25_07815</name>
</gene>
<dbReference type="Pfam" id="PF13343">
    <property type="entry name" value="SBP_bac_6"/>
    <property type="match status" value="1"/>
</dbReference>
<dbReference type="CDD" id="cd13544">
    <property type="entry name" value="PBP2_Fbp_like_1"/>
    <property type="match status" value="1"/>
</dbReference>
<dbReference type="GO" id="GO:0015888">
    <property type="term" value="P:thiamine transport"/>
    <property type="evidence" value="ECO:0007669"/>
    <property type="project" value="TreeGrafter"/>
</dbReference>
<comment type="caution">
    <text evidence="4">The sequence shown here is derived from an EMBL/GenBank/DDBJ whole genome shotgun (WGS) entry which is preliminary data.</text>
</comment>
<evidence type="ECO:0000313" key="5">
    <source>
        <dbReference type="Proteomes" id="UP000824130"/>
    </source>
</evidence>
<dbReference type="PROSITE" id="PS51257">
    <property type="entry name" value="PROKAR_LIPOPROTEIN"/>
    <property type="match status" value="1"/>
</dbReference>
<dbReference type="NCBIfam" id="TIGR03261">
    <property type="entry name" value="phnS2"/>
    <property type="match status" value="1"/>
</dbReference>
<accession>A0A9D1N8A3</accession>
<dbReference type="InterPro" id="IPR026045">
    <property type="entry name" value="Ferric-bd"/>
</dbReference>
<proteinExistence type="predicted"/>
<dbReference type="GO" id="GO:0030976">
    <property type="term" value="F:thiamine pyrophosphate binding"/>
    <property type="evidence" value="ECO:0007669"/>
    <property type="project" value="TreeGrafter"/>
</dbReference>
<dbReference type="PANTHER" id="PTHR30006">
    <property type="entry name" value="THIAMINE-BINDING PERIPLASMIC PROTEIN-RELATED"/>
    <property type="match status" value="1"/>
</dbReference>
<reference evidence="4" key="1">
    <citation type="submission" date="2020-10" db="EMBL/GenBank/DDBJ databases">
        <authorList>
            <person name="Gilroy R."/>
        </authorList>
    </citation>
    <scope>NUCLEOTIDE SEQUENCE</scope>
    <source>
        <strain evidence="4">ChiSjej4B22-8349</strain>
    </source>
</reference>